<accession>A0ABM8W5B2</accession>
<evidence type="ECO:0000313" key="1">
    <source>
        <dbReference type="EMBL" id="CAG8528967.1"/>
    </source>
</evidence>
<dbReference type="Proteomes" id="UP000789901">
    <property type="component" value="Unassembled WGS sequence"/>
</dbReference>
<sequence length="101" mass="12043">MSEEKSSSQQENGIQISTHKVMEYTKLSKKRHHLAAKILNFRNAIYLPQFYGYNLVANSPYELSLLRDEVIKVAHQEIIRREFVKEFELRKRSLVMNMRML</sequence>
<dbReference type="EMBL" id="CAJVQB010001278">
    <property type="protein sequence ID" value="CAG8528967.1"/>
    <property type="molecule type" value="Genomic_DNA"/>
</dbReference>
<comment type="caution">
    <text evidence="1">The sequence shown here is derived from an EMBL/GenBank/DDBJ whole genome shotgun (WGS) entry which is preliminary data.</text>
</comment>
<protein>
    <submittedName>
        <fullName evidence="1">14359_t:CDS:1</fullName>
    </submittedName>
</protein>
<evidence type="ECO:0000313" key="2">
    <source>
        <dbReference type="Proteomes" id="UP000789901"/>
    </source>
</evidence>
<reference evidence="1 2" key="1">
    <citation type="submission" date="2021-06" db="EMBL/GenBank/DDBJ databases">
        <authorList>
            <person name="Kallberg Y."/>
            <person name="Tangrot J."/>
            <person name="Rosling A."/>
        </authorList>
    </citation>
    <scope>NUCLEOTIDE SEQUENCE [LARGE SCALE GENOMIC DNA]</scope>
    <source>
        <strain evidence="1 2">120-4 pot B 10/14</strain>
    </source>
</reference>
<proteinExistence type="predicted"/>
<keyword evidence="2" id="KW-1185">Reference proteome</keyword>
<organism evidence="1 2">
    <name type="scientific">Gigaspora margarita</name>
    <dbReference type="NCBI Taxonomy" id="4874"/>
    <lineage>
        <taxon>Eukaryota</taxon>
        <taxon>Fungi</taxon>
        <taxon>Fungi incertae sedis</taxon>
        <taxon>Mucoromycota</taxon>
        <taxon>Glomeromycotina</taxon>
        <taxon>Glomeromycetes</taxon>
        <taxon>Diversisporales</taxon>
        <taxon>Gigasporaceae</taxon>
        <taxon>Gigaspora</taxon>
    </lineage>
</organism>
<gene>
    <name evidence="1" type="ORF">GMARGA_LOCUS3526</name>
</gene>
<name>A0ABM8W5B2_GIGMA</name>